<reference evidence="1 2" key="1">
    <citation type="journal article" date="2011" name="Stand. Genomic Sci.">
        <title>Complete genome of the onion pathogen Enterobacter cloacae EcWSU1.</title>
        <authorList>
            <person name="Humann J.L."/>
            <person name="Wildung M."/>
            <person name="Cheng C.H."/>
            <person name="Lee T."/>
            <person name="Stewart J.E."/>
            <person name="Drew J.C."/>
            <person name="Triplett E.W."/>
            <person name="Main D."/>
            <person name="Schroeder B.K."/>
        </authorList>
    </citation>
    <scope>NUCLEOTIDE SEQUENCE [LARGE SCALE GENOMIC DNA]</scope>
    <source>
        <strain evidence="1 2">EcWSU1</strain>
    </source>
</reference>
<accession>G8LDW6</accession>
<evidence type="ECO:0000313" key="2">
    <source>
        <dbReference type="Proteomes" id="UP000007838"/>
    </source>
</evidence>
<evidence type="ECO:0000313" key="1">
    <source>
        <dbReference type="EMBL" id="AEW75159.1"/>
    </source>
</evidence>
<dbReference type="Proteomes" id="UP000007838">
    <property type="component" value="Chromosome"/>
</dbReference>
<dbReference type="HOGENOM" id="CLU_3364747_0_0_6"/>
<organism evidence="1 2">
    <name type="scientific">Enterobacter ludwigii</name>
    <dbReference type="NCBI Taxonomy" id="299767"/>
    <lineage>
        <taxon>Bacteria</taxon>
        <taxon>Pseudomonadati</taxon>
        <taxon>Pseudomonadota</taxon>
        <taxon>Gammaproteobacteria</taxon>
        <taxon>Enterobacterales</taxon>
        <taxon>Enterobacteriaceae</taxon>
        <taxon>Enterobacter</taxon>
        <taxon>Enterobacter cloacae complex</taxon>
    </lineage>
</organism>
<protein>
    <submittedName>
        <fullName evidence="1">Uncharacterized protein</fullName>
    </submittedName>
</protein>
<name>G8LDW6_9ENTR</name>
<dbReference type="KEGG" id="eec:EcWSU1_03731"/>
<sequence>MRQVFDAKFQLFNSGYTHRSLPRLAQIGRKTCPTQ</sequence>
<proteinExistence type="predicted"/>
<dbReference type="AlphaFoldDB" id="G8LDW6"/>
<gene>
    <name evidence="1" type="ORF">EcWSU1_03731</name>
</gene>
<dbReference type="EMBL" id="CP002886">
    <property type="protein sequence ID" value="AEW75159.1"/>
    <property type="molecule type" value="Genomic_DNA"/>
</dbReference>